<dbReference type="Proteomes" id="UP000030739">
    <property type="component" value="Segment"/>
</dbReference>
<evidence type="ECO:0000313" key="1">
    <source>
        <dbReference type="EMBL" id="AHY25038.1"/>
    </source>
</evidence>
<sequence length="86" mass="10023">MKIFSKKADIVIVMHVNSVRGSEELRVEISMDEVIFRARSLRTELSIERAKNPSQIYWSISALIPNMFEYELDLVVPEIHKYVKLA</sequence>
<proteinExistence type="predicted"/>
<dbReference type="GeneID" id="26637969"/>
<accession>A0A0A0Q0K0</accession>
<dbReference type="KEGG" id="vg:26637969"/>
<dbReference type="RefSeq" id="YP_009211497.1">
    <property type="nucleotide sequence ID" value="NC_028940.1"/>
</dbReference>
<reference evidence="1 2" key="1">
    <citation type="journal article" date="2015" name="Plant Pathol. J.">
        <title>Isolation and Genomic Characterization of the T4-Like Bacteriophage PM2 Infecting Pectobacterium carotovorum subsp. carotovorum.</title>
        <authorList>
            <person name="Lim J.A."/>
            <person name="Lee D.H."/>
            <person name="Heu S."/>
        </authorList>
    </citation>
    <scope>NUCLEOTIDE SEQUENCE [LARGE SCALE GENOMIC DNA]</scope>
</reference>
<keyword evidence="2" id="KW-1185">Reference proteome</keyword>
<gene>
    <name evidence="1" type="ORF">PM2_076</name>
</gene>
<name>A0A0A0Q0K0_9CAUD</name>
<dbReference type="EMBL" id="KF835987">
    <property type="protein sequence ID" value="AHY25038.1"/>
    <property type="molecule type" value="Genomic_DNA"/>
</dbReference>
<organism evidence="1 2">
    <name type="scientific">Pectobacterium bacteriophage PM2</name>
    <dbReference type="NCBI Taxonomy" id="1429794"/>
    <lineage>
        <taxon>Viruses</taxon>
        <taxon>Duplodnaviria</taxon>
        <taxon>Heunggongvirae</taxon>
        <taxon>Uroviricota</taxon>
        <taxon>Caudoviricetes</taxon>
        <taxon>Pantevenvirales</taxon>
        <taxon>Straboviridae</taxon>
        <taxon>Tevenvirinae</taxon>
        <taxon>Mosugukvirus</taxon>
        <taxon>Mosugukvirus pm2</taxon>
    </lineage>
</organism>
<evidence type="ECO:0000313" key="2">
    <source>
        <dbReference type="Proteomes" id="UP000030739"/>
    </source>
</evidence>
<protein>
    <submittedName>
        <fullName evidence="1">Uncharacterized protein</fullName>
    </submittedName>
</protein>